<evidence type="ECO:0000259" key="1">
    <source>
        <dbReference type="Pfam" id="PF14129"/>
    </source>
</evidence>
<dbReference type="InterPro" id="IPR025381">
    <property type="entry name" value="DUF4296"/>
</dbReference>
<accession>A0A381PX58</accession>
<proteinExistence type="predicted"/>
<organism evidence="2">
    <name type="scientific">marine metagenome</name>
    <dbReference type="NCBI Taxonomy" id="408172"/>
    <lineage>
        <taxon>unclassified sequences</taxon>
        <taxon>metagenomes</taxon>
        <taxon>ecological metagenomes</taxon>
    </lineage>
</organism>
<name>A0A381PX58_9ZZZZ</name>
<evidence type="ECO:0000313" key="2">
    <source>
        <dbReference type="EMBL" id="SUZ70529.1"/>
    </source>
</evidence>
<sequence length="96" mass="11305">MPIGCETSNKPNNLIGKKQMENIIFDILILNGINTNSFMNEVEVIGDEFIFERYSIDSLQFYESETYYSKRPRDHYEIYSNVKKRINKVIDTLSIN</sequence>
<protein>
    <recommendedName>
        <fullName evidence="1">DUF4296 domain-containing protein</fullName>
    </recommendedName>
</protein>
<reference evidence="2" key="1">
    <citation type="submission" date="2018-05" db="EMBL/GenBank/DDBJ databases">
        <authorList>
            <person name="Lanie J.A."/>
            <person name="Ng W.-L."/>
            <person name="Kazmierczak K.M."/>
            <person name="Andrzejewski T.M."/>
            <person name="Davidsen T.M."/>
            <person name="Wayne K.J."/>
            <person name="Tettelin H."/>
            <person name="Glass J.I."/>
            <person name="Rusch D."/>
            <person name="Podicherti R."/>
            <person name="Tsui H.-C.T."/>
            <person name="Winkler M.E."/>
        </authorList>
    </citation>
    <scope>NUCLEOTIDE SEQUENCE</scope>
</reference>
<dbReference type="AlphaFoldDB" id="A0A381PX58"/>
<feature type="domain" description="DUF4296" evidence="1">
    <location>
        <begin position="11"/>
        <end position="88"/>
    </location>
</feature>
<dbReference type="Pfam" id="PF14129">
    <property type="entry name" value="DUF4296"/>
    <property type="match status" value="1"/>
</dbReference>
<dbReference type="EMBL" id="UINC01001094">
    <property type="protein sequence ID" value="SUZ70529.1"/>
    <property type="molecule type" value="Genomic_DNA"/>
</dbReference>
<gene>
    <name evidence="2" type="ORF">METZ01_LOCUS23383</name>
</gene>